<dbReference type="EMBL" id="AAGTUS010000002">
    <property type="protein sequence ID" value="EBR9116368.1"/>
    <property type="molecule type" value="Genomic_DNA"/>
</dbReference>
<evidence type="ECO:0000313" key="9">
    <source>
        <dbReference type="EMBL" id="ECT3108563.1"/>
    </source>
</evidence>
<reference evidence="10" key="1">
    <citation type="journal article" date="2018" name="Genome Biol.">
        <title>SKESA: strategic k-mer extension for scrupulous assemblies.</title>
        <authorList>
            <person name="Souvorov A."/>
            <person name="Agarwala R."/>
            <person name="Lipman D.J."/>
        </authorList>
    </citation>
    <scope>NUCLEOTIDE SEQUENCE</scope>
    <source>
        <strain evidence="10">M202</strain>
    </source>
</reference>
<evidence type="ECO:0000313" key="6">
    <source>
        <dbReference type="EMBL" id="EBW4317912.1"/>
    </source>
</evidence>
<dbReference type="EMBL" id="DAAMHI010000002">
    <property type="protein sequence ID" value="HAC6661393.1"/>
    <property type="molecule type" value="Genomic_DNA"/>
</dbReference>
<dbReference type="EMBL" id="AAKMJD010000082">
    <property type="protein sequence ID" value="ECT3108563.1"/>
    <property type="molecule type" value="Genomic_DNA"/>
</dbReference>
<dbReference type="EMBL" id="AAGVPM010000005">
    <property type="protein sequence ID" value="EBS4744699.1"/>
    <property type="molecule type" value="Genomic_DNA"/>
</dbReference>
<dbReference type="EMBL" id="AAHIZW010000001">
    <property type="protein sequence ID" value="EBW7059710.1"/>
    <property type="molecule type" value="Genomic_DNA"/>
</dbReference>
<sequence>MSILFVIFRLGSARNSHVQRVRSGFCALPGFTLAPTSTPAGIDSWRHITSPGYPQKTQ</sequence>
<name>A0A3U4H326_SALET</name>
<organism evidence="4">
    <name type="scientific">Salmonella enterica subsp. enterica serovar Bareilly</name>
    <dbReference type="NCBI Taxonomy" id="58096"/>
    <lineage>
        <taxon>Bacteria</taxon>
        <taxon>Pseudomonadati</taxon>
        <taxon>Pseudomonadota</taxon>
        <taxon>Gammaproteobacteria</taxon>
        <taxon>Enterobacterales</taxon>
        <taxon>Enterobacteriaceae</taxon>
        <taxon>Salmonella</taxon>
    </lineage>
</organism>
<proteinExistence type="predicted"/>
<dbReference type="EMBL" id="AAHMKC010000113">
    <property type="protein sequence ID" value="EBX8517354.1"/>
    <property type="molecule type" value="Genomic_DNA"/>
</dbReference>
<dbReference type="EMBL" id="AAHIBV010000001">
    <property type="protein sequence ID" value="EBW3435228.1"/>
    <property type="molecule type" value="Genomic_DNA"/>
</dbReference>
<evidence type="ECO:0000313" key="3">
    <source>
        <dbReference type="EMBL" id="EBS4744699.1"/>
    </source>
</evidence>
<reference evidence="4" key="2">
    <citation type="submission" date="2018-05" db="EMBL/GenBank/DDBJ databases">
        <authorList>
            <person name="Ashton P.M."/>
            <person name="Dallman T."/>
            <person name="Nair S."/>
            <person name="De Pinna E."/>
            <person name="Peters T."/>
            <person name="Grant K."/>
        </authorList>
    </citation>
    <scope>NUCLEOTIDE SEQUENCE</scope>
    <source>
        <strain evidence="8">136763</strain>
        <strain evidence="3">270101</strain>
        <strain evidence="5">307248</strain>
        <strain evidence="7">322285</strain>
        <strain evidence="6">337074</strain>
        <strain evidence="2">374035</strain>
        <strain evidence="4">416297</strain>
        <strain evidence="1">455154</strain>
    </source>
</reference>
<dbReference type="EMBL" id="AAHIHZ010000001">
    <property type="protein sequence ID" value="EBW4317912.1"/>
    <property type="molecule type" value="Genomic_DNA"/>
</dbReference>
<reference evidence="10" key="3">
    <citation type="submission" date="2018-07" db="EMBL/GenBank/DDBJ databases">
        <authorList>
            <consortium name="NCBI Pathogen Detection Project"/>
        </authorList>
    </citation>
    <scope>NUCLEOTIDE SEQUENCE</scope>
    <source>
        <strain evidence="10">M202</strain>
    </source>
</reference>
<dbReference type="EMBL" id="AAGVJY010000005">
    <property type="protein sequence ID" value="EBS4095066.1"/>
    <property type="molecule type" value="Genomic_DNA"/>
</dbReference>
<evidence type="ECO:0000313" key="10">
    <source>
        <dbReference type="EMBL" id="HAC6661393.1"/>
    </source>
</evidence>
<evidence type="ECO:0000313" key="1">
    <source>
        <dbReference type="EMBL" id="EBR9116368.1"/>
    </source>
</evidence>
<accession>A0A3U4H326</accession>
<reference evidence="9" key="4">
    <citation type="submission" date="2018-08" db="EMBL/GenBank/DDBJ databases">
        <authorList>
            <consortium name="GenomeTrakr network: Whole genome sequencing for foodborne pathogen traceback"/>
        </authorList>
    </citation>
    <scope>NUCLEOTIDE SEQUENCE</scope>
    <source>
        <strain evidence="9">FSIS11813219</strain>
    </source>
</reference>
<dbReference type="EMBL" id="AAHCWP010000003">
    <property type="protein sequence ID" value="EBU6946212.1"/>
    <property type="molecule type" value="Genomic_DNA"/>
</dbReference>
<comment type="caution">
    <text evidence="4">The sequence shown here is derived from an EMBL/GenBank/DDBJ whole genome shotgun (WGS) entry which is preliminary data.</text>
</comment>
<evidence type="ECO:0000313" key="8">
    <source>
        <dbReference type="EMBL" id="EBX8517354.1"/>
    </source>
</evidence>
<protein>
    <submittedName>
        <fullName evidence="4">DNA metabolism protein</fullName>
    </submittedName>
</protein>
<evidence type="ECO:0000313" key="4">
    <source>
        <dbReference type="EMBL" id="EBU6946212.1"/>
    </source>
</evidence>
<evidence type="ECO:0000313" key="2">
    <source>
        <dbReference type="EMBL" id="EBS4095066.1"/>
    </source>
</evidence>
<dbReference type="Proteomes" id="UP000839659">
    <property type="component" value="Unassembled WGS sequence"/>
</dbReference>
<dbReference type="AlphaFoldDB" id="A0A3U4H326"/>
<evidence type="ECO:0000313" key="5">
    <source>
        <dbReference type="EMBL" id="EBW3435228.1"/>
    </source>
</evidence>
<gene>
    <name evidence="9" type="ORF">D0233_24345</name>
    <name evidence="4" type="ORF">DKU09_04660</name>
    <name evidence="7" type="ORF">DP879_00145</name>
    <name evidence="1" type="ORF">DPB44_03240</name>
    <name evidence="5" type="ORF">DPE77_00765</name>
    <name evidence="6" type="ORF">DPK17_01780</name>
    <name evidence="2" type="ORF">DPS53_06925</name>
    <name evidence="3" type="ORF">DQY80_09315</name>
    <name evidence="8" type="ORF">DTF86_23335</name>
    <name evidence="10" type="ORF">G0D17_02855</name>
</gene>
<evidence type="ECO:0000313" key="7">
    <source>
        <dbReference type="EMBL" id="EBW7059710.1"/>
    </source>
</evidence>